<evidence type="ECO:0000313" key="3">
    <source>
        <dbReference type="Proteomes" id="UP000243579"/>
    </source>
</evidence>
<comment type="caution">
    <text evidence="2">The sequence shown here is derived from an EMBL/GenBank/DDBJ whole genome shotgun (WGS) entry which is preliminary data.</text>
</comment>
<dbReference type="InterPro" id="IPR011009">
    <property type="entry name" value="Kinase-like_dom_sf"/>
</dbReference>
<protein>
    <recommendedName>
        <fullName evidence="4">Protein kinase</fullName>
    </recommendedName>
</protein>
<keyword evidence="1" id="KW-0472">Membrane</keyword>
<sequence>MIVGIIVAVGVVVTGIIVVYCRKRSSLDTPETYIIKLPSPTGHTATMNPSSSDVHYARDHDEFNLAPLRKYRLEHGDLIIVGRGPIASGAFGEVWRGKYGSEYVAIKRNKRDSTAAIQKFIDEIILLTNDAINPVTRTPYNLQYIISQPTLDSTHTPTWIKDLAYQCLATNPKDRPTMMAVFGNLPKRLYHT</sequence>
<organism evidence="2 3">
    <name type="scientific">Achlya hypogyna</name>
    <name type="common">Oomycete</name>
    <name type="synonym">Protoachlya hypogyna</name>
    <dbReference type="NCBI Taxonomy" id="1202772"/>
    <lineage>
        <taxon>Eukaryota</taxon>
        <taxon>Sar</taxon>
        <taxon>Stramenopiles</taxon>
        <taxon>Oomycota</taxon>
        <taxon>Saprolegniomycetes</taxon>
        <taxon>Saprolegniales</taxon>
        <taxon>Achlyaceae</taxon>
        <taxon>Achlya</taxon>
    </lineage>
</organism>
<gene>
    <name evidence="2" type="ORF">ACHHYP_05792</name>
</gene>
<evidence type="ECO:0000256" key="1">
    <source>
        <dbReference type="SAM" id="Phobius"/>
    </source>
</evidence>
<dbReference type="SUPFAM" id="SSF56112">
    <property type="entry name" value="Protein kinase-like (PK-like)"/>
    <property type="match status" value="1"/>
</dbReference>
<reference evidence="2 3" key="1">
    <citation type="journal article" date="2014" name="Genome Biol. Evol.">
        <title>The secreted proteins of Achlya hypogyna and Thraustotheca clavata identify the ancestral oomycete secretome and reveal gene acquisitions by horizontal gene transfer.</title>
        <authorList>
            <person name="Misner I."/>
            <person name="Blouin N."/>
            <person name="Leonard G."/>
            <person name="Richards T.A."/>
            <person name="Lane C.E."/>
        </authorList>
    </citation>
    <scope>NUCLEOTIDE SEQUENCE [LARGE SCALE GENOMIC DNA]</scope>
    <source>
        <strain evidence="2 3">ATCC 48635</strain>
    </source>
</reference>
<evidence type="ECO:0000313" key="2">
    <source>
        <dbReference type="EMBL" id="OQR90115.1"/>
    </source>
</evidence>
<name>A0A1V9YWK5_ACHHY</name>
<dbReference type="OrthoDB" id="10622492at2759"/>
<evidence type="ECO:0008006" key="4">
    <source>
        <dbReference type="Google" id="ProtNLM"/>
    </source>
</evidence>
<dbReference type="Gene3D" id="3.30.200.20">
    <property type="entry name" value="Phosphorylase Kinase, domain 1"/>
    <property type="match status" value="1"/>
</dbReference>
<keyword evidence="1" id="KW-0812">Transmembrane</keyword>
<proteinExistence type="predicted"/>
<keyword evidence="3" id="KW-1185">Reference proteome</keyword>
<keyword evidence="1" id="KW-1133">Transmembrane helix</keyword>
<dbReference type="AlphaFoldDB" id="A0A1V9YWK5"/>
<dbReference type="Proteomes" id="UP000243579">
    <property type="component" value="Unassembled WGS sequence"/>
</dbReference>
<accession>A0A1V9YWK5</accession>
<dbReference type="EMBL" id="JNBR01000670">
    <property type="protein sequence ID" value="OQR90115.1"/>
    <property type="molecule type" value="Genomic_DNA"/>
</dbReference>
<feature type="transmembrane region" description="Helical" evidence="1">
    <location>
        <begin position="6"/>
        <end position="22"/>
    </location>
</feature>